<evidence type="ECO:0000256" key="4">
    <source>
        <dbReference type="ARBA" id="ARBA00022771"/>
    </source>
</evidence>
<dbReference type="CDD" id="cd07165">
    <property type="entry name" value="NR_DBD_DmE78_like"/>
    <property type="match status" value="1"/>
</dbReference>
<dbReference type="PROSITE" id="PS51843">
    <property type="entry name" value="NR_LBD"/>
    <property type="match status" value="1"/>
</dbReference>
<keyword evidence="8 11" id="KW-0804">Transcription</keyword>
<keyword evidence="9 11" id="KW-0675">Receptor</keyword>
<accession>A0A9C5ZP23</accession>
<evidence type="ECO:0000256" key="10">
    <source>
        <dbReference type="ARBA" id="ARBA00023242"/>
    </source>
</evidence>
<dbReference type="PROSITE" id="PS51030">
    <property type="entry name" value="NUCLEAR_REC_DBD_2"/>
    <property type="match status" value="1"/>
</dbReference>
<evidence type="ECO:0000313" key="16">
    <source>
        <dbReference type="RefSeq" id="XP_037900667.1"/>
    </source>
</evidence>
<feature type="compositionally biased region" description="Low complexity" evidence="12">
    <location>
        <begin position="509"/>
        <end position="523"/>
    </location>
</feature>
<dbReference type="PRINTS" id="PR00398">
    <property type="entry name" value="STRDHORMONER"/>
</dbReference>
<dbReference type="InterPro" id="IPR048008">
    <property type="entry name" value="NR_LBD_DmE78-like"/>
</dbReference>
<proteinExistence type="inferred from homology"/>
<dbReference type="InterPro" id="IPR001723">
    <property type="entry name" value="Nuclear_hrmn_rcpt"/>
</dbReference>
<evidence type="ECO:0000256" key="11">
    <source>
        <dbReference type="RuleBase" id="RU004334"/>
    </source>
</evidence>
<dbReference type="GO" id="GO:0004879">
    <property type="term" value="F:nuclear receptor activity"/>
    <property type="evidence" value="ECO:0007669"/>
    <property type="project" value="InterPro"/>
</dbReference>
<dbReference type="FunFam" id="3.30.50.10:FF:000056">
    <property type="entry name" value="Peroxisome proliferator-activated receptor gamma"/>
    <property type="match status" value="1"/>
</dbReference>
<dbReference type="GO" id="GO:0005634">
    <property type="term" value="C:nucleus"/>
    <property type="evidence" value="ECO:0007669"/>
    <property type="project" value="UniProtKB-SubCell"/>
</dbReference>
<evidence type="ECO:0000256" key="1">
    <source>
        <dbReference type="ARBA" id="ARBA00004123"/>
    </source>
</evidence>
<feature type="region of interest" description="Disordered" evidence="12">
    <location>
        <begin position="37"/>
        <end position="61"/>
    </location>
</feature>
<feature type="region of interest" description="Disordered" evidence="12">
    <location>
        <begin position="79"/>
        <end position="125"/>
    </location>
</feature>
<evidence type="ECO:0000256" key="6">
    <source>
        <dbReference type="ARBA" id="ARBA00023015"/>
    </source>
</evidence>
<keyword evidence="3 11" id="KW-0479">Metal-binding</keyword>
<dbReference type="AlphaFoldDB" id="A0A9C5ZP23"/>
<dbReference type="PROSITE" id="PS00031">
    <property type="entry name" value="NUCLEAR_REC_DBD_1"/>
    <property type="match status" value="1"/>
</dbReference>
<organism evidence="15 16">
    <name type="scientific">Glossina fuscipes</name>
    <dbReference type="NCBI Taxonomy" id="7396"/>
    <lineage>
        <taxon>Eukaryota</taxon>
        <taxon>Metazoa</taxon>
        <taxon>Ecdysozoa</taxon>
        <taxon>Arthropoda</taxon>
        <taxon>Hexapoda</taxon>
        <taxon>Insecta</taxon>
        <taxon>Pterygota</taxon>
        <taxon>Neoptera</taxon>
        <taxon>Endopterygota</taxon>
        <taxon>Diptera</taxon>
        <taxon>Brachycera</taxon>
        <taxon>Muscomorpha</taxon>
        <taxon>Hippoboscoidea</taxon>
        <taxon>Glossinidae</taxon>
        <taxon>Glossina</taxon>
    </lineage>
</organism>
<feature type="region of interest" description="Disordered" evidence="12">
    <location>
        <begin position="433"/>
        <end position="456"/>
    </location>
</feature>
<dbReference type="InterPro" id="IPR001628">
    <property type="entry name" value="Znf_hrmn_rcpt"/>
</dbReference>
<evidence type="ECO:0000256" key="7">
    <source>
        <dbReference type="ARBA" id="ARBA00023125"/>
    </source>
</evidence>
<gene>
    <name evidence="16" type="primary">LOC119644996</name>
</gene>
<dbReference type="FunFam" id="1.10.565.10:FF:000044">
    <property type="entry name" value="Ecdysone-induced protein 78C, isoform D"/>
    <property type="match status" value="1"/>
</dbReference>
<comment type="similarity">
    <text evidence="2">Belongs to the nuclear hormone receptor family. NR1 subfamily.</text>
</comment>
<dbReference type="PANTHER" id="PTHR45805">
    <property type="entry name" value="NUCLEAR HORMONE RECEPTOR HR3-RELATED"/>
    <property type="match status" value="1"/>
</dbReference>
<reference evidence="16" key="1">
    <citation type="submission" date="2025-08" db="UniProtKB">
        <authorList>
            <consortium name="RefSeq"/>
        </authorList>
    </citation>
    <scope>IDENTIFICATION</scope>
    <source>
        <tissue evidence="16">Whole body pupa</tissue>
    </source>
</reference>
<feature type="region of interest" description="Disordered" evidence="12">
    <location>
        <begin position="227"/>
        <end position="274"/>
    </location>
</feature>
<dbReference type="GO" id="GO:0008270">
    <property type="term" value="F:zinc ion binding"/>
    <property type="evidence" value="ECO:0007669"/>
    <property type="project" value="UniProtKB-KW"/>
</dbReference>
<dbReference type="SUPFAM" id="SSF48508">
    <property type="entry name" value="Nuclear receptor ligand-binding domain"/>
    <property type="match status" value="1"/>
</dbReference>
<evidence type="ECO:0000313" key="15">
    <source>
        <dbReference type="Proteomes" id="UP000092443"/>
    </source>
</evidence>
<feature type="region of interest" description="Disordered" evidence="12">
    <location>
        <begin position="316"/>
        <end position="343"/>
    </location>
</feature>
<dbReference type="CDD" id="cd06941">
    <property type="entry name" value="NR_LBD_DmE78_like"/>
    <property type="match status" value="1"/>
</dbReference>
<dbReference type="InterPro" id="IPR035500">
    <property type="entry name" value="NHR-like_dom_sf"/>
</dbReference>
<dbReference type="Proteomes" id="UP000092443">
    <property type="component" value="Unplaced"/>
</dbReference>
<keyword evidence="15" id="KW-1185">Reference proteome</keyword>
<feature type="region of interest" description="Disordered" evidence="12">
    <location>
        <begin position="509"/>
        <end position="528"/>
    </location>
</feature>
<evidence type="ECO:0000256" key="12">
    <source>
        <dbReference type="SAM" id="MobiDB-lite"/>
    </source>
</evidence>
<dbReference type="SMART" id="SM00430">
    <property type="entry name" value="HOLI"/>
    <property type="match status" value="1"/>
</dbReference>
<feature type="compositionally biased region" description="Low complexity" evidence="12">
    <location>
        <begin position="444"/>
        <end position="456"/>
    </location>
</feature>
<evidence type="ECO:0000256" key="2">
    <source>
        <dbReference type="ARBA" id="ARBA00008092"/>
    </source>
</evidence>
<evidence type="ECO:0000259" key="13">
    <source>
        <dbReference type="PROSITE" id="PS51030"/>
    </source>
</evidence>
<dbReference type="RefSeq" id="XP_037900667.1">
    <property type="nucleotide sequence ID" value="XM_038044739.1"/>
</dbReference>
<feature type="domain" description="NR LBD" evidence="14">
    <location>
        <begin position="559"/>
        <end position="806"/>
    </location>
</feature>
<feature type="compositionally biased region" description="Low complexity" evidence="12">
    <location>
        <begin position="318"/>
        <end position="340"/>
    </location>
</feature>
<dbReference type="Pfam" id="PF00105">
    <property type="entry name" value="zf-C4"/>
    <property type="match status" value="1"/>
</dbReference>
<dbReference type="GO" id="GO:0043565">
    <property type="term" value="F:sequence-specific DNA binding"/>
    <property type="evidence" value="ECO:0007669"/>
    <property type="project" value="InterPro"/>
</dbReference>
<evidence type="ECO:0000256" key="8">
    <source>
        <dbReference type="ARBA" id="ARBA00023163"/>
    </source>
</evidence>
<keyword evidence="7 11" id="KW-0238">DNA-binding</keyword>
<dbReference type="PRINTS" id="PR00546">
    <property type="entry name" value="THYROIDHORMR"/>
</dbReference>
<name>A0A9C5ZP23_9MUSC</name>
<dbReference type="GeneID" id="119644996"/>
<dbReference type="Gene3D" id="1.10.565.10">
    <property type="entry name" value="Retinoid X Receptor"/>
    <property type="match status" value="1"/>
</dbReference>
<dbReference type="Pfam" id="PF00104">
    <property type="entry name" value="Hormone_recep"/>
    <property type="match status" value="1"/>
</dbReference>
<sequence>MDVFKLDLEDAQIGSSLVESSNTSQTNKRQEHLGVTGGAAGKIQDQHSRNTVDGDNLNEEDNLDEKLPEVSFDANSDFNLHFFDTPEDSSTQGGFSDAGSAESEADLNLESPATPTGAISNPNIDRATFTGESERKDSFSQLVTHSCQTFYSSTSSSFANNNNTANLSGNSVAQFGNLGNGGSALYTTNSGHNFASTNSSSSGCSSTSSNTSSNSSSICNHSASGSASNINNHHNNHNSSTNASNYGNSTPLGSTTISSSSTATASPASTSSTPTTLVAERFIGNHNRSQQHTQSTTVSSSSIASLANIKLTAEHLQPHQSHQTLAQQQQSQQQHQQQQQFAIADSNTNSAVAKSFVPCKVCGDKASGYHYGVTSCEGCKGFFRRSIQKQIEYRCLRDGKCLVIRLNRNRCQYCRFKKCLSAGMSRDSVRYGRVPKRSRELNGGTTPSSTDDTTTANTATTGAVAAATAAAIATVNSCDLRRVSTPGTPNTPQTPQMCSIASSPSELSGGCSATNNNNNTNNNGLGGPANAGVGGLNAQQLNSVENHDGMMASPATELSVYDVIMCVSQAHRLNCSYTEEQTRELMRRSLNVPPNGLMSSVSESLEFQKIWLWQQYAARVTPGVQRVVEFAKRLPGFCDFTQDDQLILIKMGFFETWLSHVARLVKDSTLTFDDGTYLTRQQLEIIYDTDFVVSLFNFANTLNVYGLSDTEIGLFSAMVLLASDRPGISESKMIARTRERITEALRVQIVRSRNASTQALQLMPALEAKIPELRSLGAKHNAHCGWLRMTKPRLPPLFAELFDIPMEDES</sequence>
<keyword evidence="4 11" id="KW-0863">Zinc-finger</keyword>
<dbReference type="InterPro" id="IPR013088">
    <property type="entry name" value="Znf_NHR/GATA"/>
</dbReference>
<evidence type="ECO:0000256" key="5">
    <source>
        <dbReference type="ARBA" id="ARBA00022833"/>
    </source>
</evidence>
<dbReference type="PRINTS" id="PR00047">
    <property type="entry name" value="STROIDFINGER"/>
</dbReference>
<evidence type="ECO:0000256" key="3">
    <source>
        <dbReference type="ARBA" id="ARBA00022723"/>
    </source>
</evidence>
<protein>
    <submittedName>
        <fullName evidence="16">Ecdysone-induced protein 78C isoform X1</fullName>
    </submittedName>
</protein>
<feature type="domain" description="Nuclear receptor" evidence="13">
    <location>
        <begin position="356"/>
        <end position="431"/>
    </location>
</feature>
<evidence type="ECO:0000259" key="14">
    <source>
        <dbReference type="PROSITE" id="PS51843"/>
    </source>
</evidence>
<dbReference type="InterPro" id="IPR000536">
    <property type="entry name" value="Nucl_hrmn_rcpt_lig-bd"/>
</dbReference>
<dbReference type="KEGG" id="gfs:119644996"/>
<dbReference type="InterPro" id="IPR001728">
    <property type="entry name" value="ThyrH_rcpt"/>
</dbReference>
<dbReference type="SMART" id="SM00399">
    <property type="entry name" value="ZnF_C4"/>
    <property type="match status" value="1"/>
</dbReference>
<keyword evidence="5 11" id="KW-0862">Zinc</keyword>
<dbReference type="SUPFAM" id="SSF57716">
    <property type="entry name" value="Glucocorticoid receptor-like (DNA-binding domain)"/>
    <property type="match status" value="1"/>
</dbReference>
<feature type="compositionally biased region" description="Polar residues" evidence="12">
    <location>
        <begin position="111"/>
        <end position="123"/>
    </location>
</feature>
<dbReference type="Gene3D" id="3.30.50.10">
    <property type="entry name" value="Erythroid Transcription Factor GATA-1, subunit A"/>
    <property type="match status" value="1"/>
</dbReference>
<evidence type="ECO:0000256" key="9">
    <source>
        <dbReference type="ARBA" id="ARBA00023170"/>
    </source>
</evidence>
<keyword evidence="10 11" id="KW-0539">Nucleus</keyword>
<comment type="subcellular location">
    <subcellularLocation>
        <location evidence="1 11">Nucleus</location>
    </subcellularLocation>
</comment>
<dbReference type="PANTHER" id="PTHR45805:SF10">
    <property type="entry name" value="ECDYSONE-INDUCED PROTEIN 78C"/>
    <property type="match status" value="1"/>
</dbReference>
<keyword evidence="6 11" id="KW-0805">Transcription regulation</keyword>